<feature type="signal peptide" evidence="1">
    <location>
        <begin position="1"/>
        <end position="30"/>
    </location>
</feature>
<reference evidence="2 3" key="1">
    <citation type="submission" date="2020-03" db="EMBL/GenBank/DDBJ databases">
        <title>Whole genome shotgun sequence of Phytohabitans houttuyneae NBRC 108639.</title>
        <authorList>
            <person name="Komaki H."/>
            <person name="Tamura T."/>
        </authorList>
    </citation>
    <scope>NUCLEOTIDE SEQUENCE [LARGE SCALE GENOMIC DNA]</scope>
    <source>
        <strain evidence="2 3">NBRC 108639</strain>
    </source>
</reference>
<comment type="caution">
    <text evidence="2">The sequence shown here is derived from an EMBL/GenBank/DDBJ whole genome shotgun (WGS) entry which is preliminary data.</text>
</comment>
<sequence length="225" mass="24364">MRFVVKRRRGAAAGTALTAALLLSGTPAYDTFTVQTADQASYRIAESGLCKGDAGAPMFGGATPVLYGLVSTSYQAGCLTEAETRSGATAVRVQDLGAWIDQKVAVQCQPGTLRRPVSPDALHRLVEAHRSARLHQQRGHDRALPGRAQLDGPAVRVRLQRSQNLKPHRRRPLPALIVRRLRGSIEPPGDRLVGGVRRVCINPQRARPAAGRRDDHLTALVRAVR</sequence>
<gene>
    <name evidence="2" type="ORF">Phou_053790</name>
</gene>
<keyword evidence="1" id="KW-0732">Signal</keyword>
<dbReference type="Proteomes" id="UP000482800">
    <property type="component" value="Unassembled WGS sequence"/>
</dbReference>
<dbReference type="EMBL" id="BLPF01000002">
    <property type="protein sequence ID" value="GFJ81199.1"/>
    <property type="molecule type" value="Genomic_DNA"/>
</dbReference>
<dbReference type="RefSeq" id="WP_173060037.1">
    <property type="nucleotide sequence ID" value="NZ_BAABGO010000060.1"/>
</dbReference>
<feature type="chain" id="PRO_5038874546" description="Peptidase S1 domain-containing protein" evidence="1">
    <location>
        <begin position="31"/>
        <end position="225"/>
    </location>
</feature>
<evidence type="ECO:0000313" key="3">
    <source>
        <dbReference type="Proteomes" id="UP000482800"/>
    </source>
</evidence>
<organism evidence="2 3">
    <name type="scientific">Phytohabitans houttuyneae</name>
    <dbReference type="NCBI Taxonomy" id="1076126"/>
    <lineage>
        <taxon>Bacteria</taxon>
        <taxon>Bacillati</taxon>
        <taxon>Actinomycetota</taxon>
        <taxon>Actinomycetes</taxon>
        <taxon>Micromonosporales</taxon>
        <taxon>Micromonosporaceae</taxon>
    </lineage>
</organism>
<keyword evidence="3" id="KW-1185">Reference proteome</keyword>
<dbReference type="AlphaFoldDB" id="A0A6V8KGH9"/>
<proteinExistence type="predicted"/>
<reference evidence="2 3" key="2">
    <citation type="submission" date="2020-03" db="EMBL/GenBank/DDBJ databases">
        <authorList>
            <person name="Ichikawa N."/>
            <person name="Kimura A."/>
            <person name="Kitahashi Y."/>
            <person name="Uohara A."/>
        </authorList>
    </citation>
    <scope>NUCLEOTIDE SEQUENCE [LARGE SCALE GENOMIC DNA]</scope>
    <source>
        <strain evidence="2 3">NBRC 108639</strain>
    </source>
</reference>
<evidence type="ECO:0008006" key="4">
    <source>
        <dbReference type="Google" id="ProtNLM"/>
    </source>
</evidence>
<name>A0A6V8KGH9_9ACTN</name>
<protein>
    <recommendedName>
        <fullName evidence="4">Peptidase S1 domain-containing protein</fullName>
    </recommendedName>
</protein>
<accession>A0A6V8KGH9</accession>
<evidence type="ECO:0000256" key="1">
    <source>
        <dbReference type="SAM" id="SignalP"/>
    </source>
</evidence>
<evidence type="ECO:0000313" key="2">
    <source>
        <dbReference type="EMBL" id="GFJ81199.1"/>
    </source>
</evidence>